<dbReference type="NCBIfam" id="TIGR00152">
    <property type="entry name" value="dephospho-CoA kinase"/>
    <property type="match status" value="1"/>
</dbReference>
<evidence type="ECO:0000256" key="4">
    <source>
        <dbReference type="ARBA" id="ARBA00022741"/>
    </source>
</evidence>
<comment type="similarity">
    <text evidence="2">In the C-terminal section; belongs to the UPF0157 (GrpB) family.</text>
</comment>
<keyword evidence="4 6" id="KW-0547">Nucleotide-binding</keyword>
<dbReference type="InterPro" id="IPR007344">
    <property type="entry name" value="GrpB/CoaE"/>
</dbReference>
<dbReference type="InterPro" id="IPR043519">
    <property type="entry name" value="NT_sf"/>
</dbReference>
<organism evidence="8 9">
    <name type="scientific">Arthrobacter terrae</name>
    <dbReference type="NCBI Taxonomy" id="2935737"/>
    <lineage>
        <taxon>Bacteria</taxon>
        <taxon>Bacillati</taxon>
        <taxon>Actinomycetota</taxon>
        <taxon>Actinomycetes</taxon>
        <taxon>Micrococcales</taxon>
        <taxon>Micrococcaceae</taxon>
        <taxon>Arthrobacter</taxon>
    </lineage>
</organism>
<dbReference type="GO" id="GO:0005524">
    <property type="term" value="F:ATP binding"/>
    <property type="evidence" value="ECO:0007669"/>
    <property type="project" value="UniProtKB-UniRule"/>
</dbReference>
<comment type="pathway">
    <text evidence="6">Cofactor biosynthesis; coenzyme A biosynthesis; CoA from (R)-pantothenate: step 5/5.</text>
</comment>
<dbReference type="PROSITE" id="PS51219">
    <property type="entry name" value="DPCK"/>
    <property type="match status" value="1"/>
</dbReference>
<keyword evidence="6 8" id="KW-0418">Kinase</keyword>
<dbReference type="CDD" id="cd02022">
    <property type="entry name" value="DPCK"/>
    <property type="match status" value="1"/>
</dbReference>
<comment type="similarity">
    <text evidence="6">Belongs to the CoaE family.</text>
</comment>
<evidence type="ECO:0000313" key="8">
    <source>
        <dbReference type="EMBL" id="MBG0741181.1"/>
    </source>
</evidence>
<dbReference type="InterPro" id="IPR027417">
    <property type="entry name" value="P-loop_NTPase"/>
</dbReference>
<evidence type="ECO:0000256" key="3">
    <source>
        <dbReference type="ARBA" id="ARBA00022490"/>
    </source>
</evidence>
<dbReference type="InterPro" id="IPR001977">
    <property type="entry name" value="Depp_CoAkinase"/>
</dbReference>
<name>A0A931CUI8_9MICC</name>
<dbReference type="EMBL" id="JADNYM010000026">
    <property type="protein sequence ID" value="MBG0741181.1"/>
    <property type="molecule type" value="Genomic_DNA"/>
</dbReference>
<protein>
    <recommendedName>
        <fullName evidence="6 7">Dephospho-CoA kinase</fullName>
        <ecNumber evidence="6 7">2.7.1.24</ecNumber>
    </recommendedName>
    <alternativeName>
        <fullName evidence="6">Dephosphocoenzyme A kinase</fullName>
    </alternativeName>
</protein>
<dbReference type="Gene3D" id="3.40.50.300">
    <property type="entry name" value="P-loop containing nucleotide triphosphate hydrolases"/>
    <property type="match status" value="1"/>
</dbReference>
<dbReference type="GO" id="GO:0005737">
    <property type="term" value="C:cytoplasm"/>
    <property type="evidence" value="ECO:0007669"/>
    <property type="project" value="UniProtKB-SubCell"/>
</dbReference>
<dbReference type="SUPFAM" id="SSF81301">
    <property type="entry name" value="Nucleotidyltransferase"/>
    <property type="match status" value="1"/>
</dbReference>
<dbReference type="Proteomes" id="UP000655366">
    <property type="component" value="Unassembled WGS sequence"/>
</dbReference>
<evidence type="ECO:0000256" key="2">
    <source>
        <dbReference type="ARBA" id="ARBA00011058"/>
    </source>
</evidence>
<dbReference type="RefSeq" id="WP_196398116.1">
    <property type="nucleotide sequence ID" value="NZ_JADNYM010000026.1"/>
</dbReference>
<keyword evidence="6 8" id="KW-0808">Transferase</keyword>
<evidence type="ECO:0000256" key="5">
    <source>
        <dbReference type="ARBA" id="ARBA00022840"/>
    </source>
</evidence>
<dbReference type="AlphaFoldDB" id="A0A931CUI8"/>
<dbReference type="PANTHER" id="PTHR10695:SF46">
    <property type="entry name" value="BIFUNCTIONAL COENZYME A SYNTHASE-RELATED"/>
    <property type="match status" value="1"/>
</dbReference>
<dbReference type="EC" id="2.7.1.24" evidence="6 7"/>
<reference evidence="8 9" key="1">
    <citation type="submission" date="2020-11" db="EMBL/GenBank/DDBJ databases">
        <title>Arthrobacter antarcticus sp. nov., isolated from Antarctic Soil.</title>
        <authorList>
            <person name="Li J."/>
        </authorList>
    </citation>
    <scope>NUCLEOTIDE SEQUENCE [LARGE SCALE GENOMIC DNA]</scope>
    <source>
        <strain evidence="8 9">Z1-20</strain>
    </source>
</reference>
<dbReference type="Pfam" id="PF01121">
    <property type="entry name" value="CoaE"/>
    <property type="match status" value="1"/>
</dbReference>
<comment type="similarity">
    <text evidence="1">In the N-terminal section; belongs to the CoaE family.</text>
</comment>
<accession>A0A931CUI8</accession>
<keyword evidence="3 6" id="KW-0963">Cytoplasm</keyword>
<dbReference type="NCBIfam" id="NF002879">
    <property type="entry name" value="PRK03333.1"/>
    <property type="match status" value="1"/>
</dbReference>
<keyword evidence="5 6" id="KW-0067">ATP-binding</keyword>
<dbReference type="GO" id="GO:0004140">
    <property type="term" value="F:dephospho-CoA kinase activity"/>
    <property type="evidence" value="ECO:0007669"/>
    <property type="project" value="UniProtKB-UniRule"/>
</dbReference>
<keyword evidence="6" id="KW-0173">Coenzyme A biosynthesis</keyword>
<feature type="binding site" evidence="6">
    <location>
        <begin position="11"/>
        <end position="16"/>
    </location>
    <ligand>
        <name>ATP</name>
        <dbReference type="ChEBI" id="CHEBI:30616"/>
    </ligand>
</feature>
<dbReference type="Pfam" id="PF04229">
    <property type="entry name" value="GrpB"/>
    <property type="match status" value="1"/>
</dbReference>
<dbReference type="HAMAP" id="MF_00376">
    <property type="entry name" value="Dephospho_CoA_kinase"/>
    <property type="match status" value="1"/>
</dbReference>
<evidence type="ECO:0000256" key="1">
    <source>
        <dbReference type="ARBA" id="ARBA00008826"/>
    </source>
</evidence>
<dbReference type="GO" id="GO:0015937">
    <property type="term" value="P:coenzyme A biosynthetic process"/>
    <property type="evidence" value="ECO:0007669"/>
    <property type="project" value="UniProtKB-UniRule"/>
</dbReference>
<evidence type="ECO:0000313" key="9">
    <source>
        <dbReference type="Proteomes" id="UP000655366"/>
    </source>
</evidence>
<dbReference type="SUPFAM" id="SSF52540">
    <property type="entry name" value="P-loop containing nucleoside triphosphate hydrolases"/>
    <property type="match status" value="1"/>
</dbReference>
<evidence type="ECO:0000256" key="6">
    <source>
        <dbReference type="HAMAP-Rule" id="MF_00376"/>
    </source>
</evidence>
<proteinExistence type="inferred from homology"/>
<keyword evidence="9" id="KW-1185">Reference proteome</keyword>
<evidence type="ECO:0000256" key="7">
    <source>
        <dbReference type="NCBIfam" id="TIGR00152"/>
    </source>
</evidence>
<comment type="subcellular location">
    <subcellularLocation>
        <location evidence="6">Cytoplasm</location>
    </subcellularLocation>
</comment>
<comment type="caution">
    <text evidence="8">The sequence shown here is derived from an EMBL/GenBank/DDBJ whole genome shotgun (WGS) entry which is preliminary data.</text>
</comment>
<sequence length="410" mass="43169">MLKIGLTGGIASGKSLVSSYLRSLGAVLIDADVLARSVVAPGSEGLAAVARQFGPGVVGSDGMLDRAALGALIFADSAERDALNAIIHPLVRSRAAELMEAAAAANDNAIVVQDIPLLVETGQGSSFHLVLVVDAPVELQIARIVSLRGLSEADAAARIAAQAVRGNRLAAADAVIDNSGTAAAALRQVDQLWEQRLLPFVDNLRHGRMARRDGPAVLVPPNPQWPAQAARLSARIMAAAPDDVLAVDHIGSTAVPGLRAKDVLDLQVRVRSLADADRVAPALAAAGFPRLPGDWHDTPHDPNQDPALWQKRLHASADPGRPANVHVRVQGSAGALFALAFRDWLQANPSSCAEYLFAKRGAAAQHSDAMGTGAYADAKEPWFRDVAFPAVSRWSAATEWTPPWTDFPRP</sequence>
<gene>
    <name evidence="6" type="primary">coaE</name>
    <name evidence="8" type="ORF">IV500_17580</name>
</gene>
<comment type="function">
    <text evidence="6">Catalyzes the phosphorylation of the 3'-hydroxyl group of dephosphocoenzyme A to form coenzyme A.</text>
</comment>
<dbReference type="PANTHER" id="PTHR10695">
    <property type="entry name" value="DEPHOSPHO-COA KINASE-RELATED"/>
    <property type="match status" value="1"/>
</dbReference>
<comment type="catalytic activity">
    <reaction evidence="6">
        <text>3'-dephospho-CoA + ATP = ADP + CoA + H(+)</text>
        <dbReference type="Rhea" id="RHEA:18245"/>
        <dbReference type="ChEBI" id="CHEBI:15378"/>
        <dbReference type="ChEBI" id="CHEBI:30616"/>
        <dbReference type="ChEBI" id="CHEBI:57287"/>
        <dbReference type="ChEBI" id="CHEBI:57328"/>
        <dbReference type="ChEBI" id="CHEBI:456216"/>
        <dbReference type="EC" id="2.7.1.24"/>
    </reaction>
</comment>
<dbReference type="Gene3D" id="3.30.460.10">
    <property type="entry name" value="Beta Polymerase, domain 2"/>
    <property type="match status" value="1"/>
</dbReference>